<accession>A0A2J0Q8K8</accession>
<evidence type="ECO:0000313" key="2">
    <source>
        <dbReference type="EMBL" id="PJE51591.1"/>
    </source>
</evidence>
<dbReference type="Proteomes" id="UP000228496">
    <property type="component" value="Unassembled WGS sequence"/>
</dbReference>
<evidence type="ECO:0000313" key="3">
    <source>
        <dbReference type="Proteomes" id="UP000228496"/>
    </source>
</evidence>
<comment type="caution">
    <text evidence="2">The sequence shown here is derived from an EMBL/GenBank/DDBJ whole genome shotgun (WGS) entry which is preliminary data.</text>
</comment>
<feature type="compositionally biased region" description="Basic and acidic residues" evidence="1">
    <location>
        <begin position="1"/>
        <end position="20"/>
    </location>
</feature>
<organism evidence="2 3">
    <name type="scientific">Candidatus Yanofskybacteria bacterium CG10_big_fil_rev_8_21_14_0_10_36_16</name>
    <dbReference type="NCBI Taxonomy" id="1975096"/>
    <lineage>
        <taxon>Bacteria</taxon>
        <taxon>Candidatus Yanofskyibacteriota</taxon>
    </lineage>
</organism>
<reference evidence="2 3" key="1">
    <citation type="submission" date="2017-09" db="EMBL/GenBank/DDBJ databases">
        <title>Depth-based differentiation of microbial function through sediment-hosted aquifers and enrichment of novel symbionts in the deep terrestrial subsurface.</title>
        <authorList>
            <person name="Probst A.J."/>
            <person name="Ladd B."/>
            <person name="Jarett J.K."/>
            <person name="Geller-Mcgrath D.E."/>
            <person name="Sieber C.M."/>
            <person name="Emerson J.B."/>
            <person name="Anantharaman K."/>
            <person name="Thomas B.C."/>
            <person name="Malmstrom R."/>
            <person name="Stieglmeier M."/>
            <person name="Klingl A."/>
            <person name="Woyke T."/>
            <person name="Ryan C.M."/>
            <person name="Banfield J.F."/>
        </authorList>
    </citation>
    <scope>NUCLEOTIDE SEQUENCE [LARGE SCALE GENOMIC DNA]</scope>
    <source>
        <strain evidence="2">CG10_big_fil_rev_8_21_14_0_10_36_16</strain>
    </source>
</reference>
<name>A0A2J0Q8K8_9BACT</name>
<dbReference type="EMBL" id="PCXQ01000001">
    <property type="protein sequence ID" value="PJE51591.1"/>
    <property type="molecule type" value="Genomic_DNA"/>
</dbReference>
<dbReference type="AlphaFoldDB" id="A0A2J0Q8K8"/>
<gene>
    <name evidence="2" type="ORF">COV29_00320</name>
</gene>
<protein>
    <submittedName>
        <fullName evidence="2">Uncharacterized protein</fullName>
    </submittedName>
</protein>
<proteinExistence type="predicted"/>
<sequence>MQKMQRDDVSWPRKVRGNEKRRGRRTPEEEEQSFPEVPLGLLAISSEEARALGSVAIESLWAHPIRFEPIHAGRLH</sequence>
<feature type="region of interest" description="Disordered" evidence="1">
    <location>
        <begin position="1"/>
        <end position="35"/>
    </location>
</feature>
<evidence type="ECO:0000256" key="1">
    <source>
        <dbReference type="SAM" id="MobiDB-lite"/>
    </source>
</evidence>